<evidence type="ECO:0000256" key="1">
    <source>
        <dbReference type="SAM" id="MobiDB-lite"/>
    </source>
</evidence>
<accession>A0ABD6E470</accession>
<evidence type="ECO:0000313" key="2">
    <source>
        <dbReference type="EMBL" id="MFH4974290.1"/>
    </source>
</evidence>
<dbReference type="Proteomes" id="UP001608902">
    <property type="component" value="Unassembled WGS sequence"/>
</dbReference>
<feature type="region of interest" description="Disordered" evidence="1">
    <location>
        <begin position="137"/>
        <end position="186"/>
    </location>
</feature>
<feature type="compositionally biased region" description="Basic residues" evidence="1">
    <location>
        <begin position="140"/>
        <end position="152"/>
    </location>
</feature>
<sequence length="186" mass="21778">MSKRPKYDDGDFRCYVTEEDELRWFVYWIRDENLFGVTDGMSEAFESVMKREERRQLLGDIADALLEDNWKEAFDCNSFSVKWLDTSRVQVEYFPKKVILEKTEGVAHERIANVLYFAVEAMNRKLKSKATEKPVGLKRFASKQRSSPKKVYPKSEMRSVVDPTKRKKSKPTGLTWDDAEEDANNN</sequence>
<reference evidence="2 3" key="1">
    <citation type="submission" date="2024-08" db="EMBL/GenBank/DDBJ databases">
        <title>Gnathostoma spinigerum genome.</title>
        <authorList>
            <person name="Gonzalez-Bertolin B."/>
            <person name="Monzon S."/>
            <person name="Zaballos A."/>
            <person name="Jimenez P."/>
            <person name="Dekumyoy P."/>
            <person name="Varona S."/>
            <person name="Cuesta I."/>
            <person name="Sumanam S."/>
            <person name="Adisakwattana P."/>
            <person name="Gasser R.B."/>
            <person name="Hernandez-Gonzalez A."/>
            <person name="Young N.D."/>
            <person name="Perteguer M.J."/>
        </authorList>
    </citation>
    <scope>NUCLEOTIDE SEQUENCE [LARGE SCALE GENOMIC DNA]</scope>
    <source>
        <strain evidence="2">AL3</strain>
        <tissue evidence="2">Liver</tissue>
    </source>
</reference>
<gene>
    <name evidence="2" type="ORF">AB6A40_000999</name>
</gene>
<evidence type="ECO:0000313" key="3">
    <source>
        <dbReference type="Proteomes" id="UP001608902"/>
    </source>
</evidence>
<proteinExistence type="predicted"/>
<dbReference type="AlphaFoldDB" id="A0ABD6E470"/>
<name>A0ABD6E470_9BILA</name>
<protein>
    <submittedName>
        <fullName evidence="2">Uncharacterized protein</fullName>
    </submittedName>
</protein>
<dbReference type="EMBL" id="JBGFUD010000331">
    <property type="protein sequence ID" value="MFH4974290.1"/>
    <property type="molecule type" value="Genomic_DNA"/>
</dbReference>
<comment type="caution">
    <text evidence="2">The sequence shown here is derived from an EMBL/GenBank/DDBJ whole genome shotgun (WGS) entry which is preliminary data.</text>
</comment>
<organism evidence="2 3">
    <name type="scientific">Gnathostoma spinigerum</name>
    <dbReference type="NCBI Taxonomy" id="75299"/>
    <lineage>
        <taxon>Eukaryota</taxon>
        <taxon>Metazoa</taxon>
        <taxon>Ecdysozoa</taxon>
        <taxon>Nematoda</taxon>
        <taxon>Chromadorea</taxon>
        <taxon>Rhabditida</taxon>
        <taxon>Spirurina</taxon>
        <taxon>Gnathostomatomorpha</taxon>
        <taxon>Gnathostomatoidea</taxon>
        <taxon>Gnathostomatidae</taxon>
        <taxon>Gnathostoma</taxon>
    </lineage>
</organism>
<feature type="compositionally biased region" description="Acidic residues" evidence="1">
    <location>
        <begin position="177"/>
        <end position="186"/>
    </location>
</feature>
<keyword evidence="3" id="KW-1185">Reference proteome</keyword>